<dbReference type="Pfam" id="PF25023">
    <property type="entry name" value="TEN_YD-shell"/>
    <property type="match status" value="1"/>
</dbReference>
<dbReference type="PANTHER" id="PTHR32305">
    <property type="match status" value="1"/>
</dbReference>
<evidence type="ECO:0000259" key="3">
    <source>
        <dbReference type="Pfam" id="PF25023"/>
    </source>
</evidence>
<organism evidence="4 5">
    <name type="scientific">Terriglobus saanensis (strain ATCC BAA-1853 / DSM 23119 / SP1PR4)</name>
    <dbReference type="NCBI Taxonomy" id="401053"/>
    <lineage>
        <taxon>Bacteria</taxon>
        <taxon>Pseudomonadati</taxon>
        <taxon>Acidobacteriota</taxon>
        <taxon>Terriglobia</taxon>
        <taxon>Terriglobales</taxon>
        <taxon>Acidobacteriaceae</taxon>
        <taxon>Terriglobus</taxon>
    </lineage>
</organism>
<keyword evidence="2" id="KW-0732">Signal</keyword>
<dbReference type="Gene3D" id="2.180.10.10">
    <property type="entry name" value="RHS repeat-associated core"/>
    <property type="match status" value="2"/>
</dbReference>
<dbReference type="InterPro" id="IPR050708">
    <property type="entry name" value="T6SS_VgrG/RHS"/>
</dbReference>
<gene>
    <name evidence="4" type="ordered locus">AciPR4_1912</name>
</gene>
<proteinExistence type="predicted"/>
<keyword evidence="1" id="KW-0677">Repeat</keyword>
<keyword evidence="5" id="KW-1185">Reference proteome</keyword>
<reference evidence="4 5" key="1">
    <citation type="journal article" date="2012" name="Stand. Genomic Sci.">
        <title>Complete genome sequence of Terriglobus saanensis type strain SP1PR4(T), an Acidobacteria from tundra soil.</title>
        <authorList>
            <person name="Rawat S.R."/>
            <person name="Mannisto M.K."/>
            <person name="Starovoytov V."/>
            <person name="Goodwin L."/>
            <person name="Nolan M."/>
            <person name="Hauser L."/>
            <person name="Land M."/>
            <person name="Davenport K.W."/>
            <person name="Woyke T."/>
            <person name="Haggblom M.M."/>
        </authorList>
    </citation>
    <scope>NUCLEOTIDE SEQUENCE</scope>
    <source>
        <strain evidence="5">ATCC BAA-1853 / DSM 23119 / SP1PR4</strain>
    </source>
</reference>
<dbReference type="EMBL" id="CP002467">
    <property type="protein sequence ID" value="ADV82717.1"/>
    <property type="molecule type" value="Genomic_DNA"/>
</dbReference>
<protein>
    <submittedName>
        <fullName evidence="4">YD repeat protein</fullName>
    </submittedName>
</protein>
<feature type="signal peptide" evidence="2">
    <location>
        <begin position="1"/>
        <end position="22"/>
    </location>
</feature>
<dbReference type="OrthoDB" id="104102at2"/>
<dbReference type="InterPro" id="IPR022385">
    <property type="entry name" value="Rhs_assc_core"/>
</dbReference>
<dbReference type="HOGENOM" id="CLU_235964_0_0_0"/>
<evidence type="ECO:0000256" key="2">
    <source>
        <dbReference type="SAM" id="SignalP"/>
    </source>
</evidence>
<accession>E8V6H8</accession>
<name>E8V6H8_TERSS</name>
<feature type="domain" description="Teneurin-like YD-shell" evidence="3">
    <location>
        <begin position="1130"/>
        <end position="1394"/>
    </location>
</feature>
<dbReference type="InterPro" id="IPR056823">
    <property type="entry name" value="TEN-like_YD-shell"/>
</dbReference>
<sequence length="1587" mass="168009">MTFRSFVLLSVSILLGPAAASAQDYLFATGSPAFSTNLPIDQGIVNVNNGEIHLEIPLAVKTQRGGALALQEKLIYDSRIWKFVQNGSFQWQPSNVPNSVGGWTFSSGLASGSITFTGVGGADPHTSACAGTDIPQLYNEFIDWTWHDATGTSHAFPAAETIQYNPNVPANCVGPQPTGVPNASGIASDGSGYTLQLTNFTTPTIVGPDGTSFHPTLVANNSPTQSNIVDRNGNFWTADGTGNLIDTSGTTPVVVSSSGNQTFYDVLAVGGVRQRYTVTTTPVFFNTAFGESAVSEISGSFNAIQKIQLPDGSQYSFTYDSSTASGHYGEMTSMTLPTGGVINYGYTNYKDSFNNQNEWISTIQKDGGTTTFRLAVISQCSTSAGCQEKVTATHPDGNDTVYTFTLDKTGLVAGSSWVQSIASFQGPAAGGALLRSTNTSFTYNTFSVPRFINGQNTGGGTFQIPATLTNIVTLDTGQASQTVSTLRTSPGPSEVKVWDFGANFAGAPTTDTSYTYAGFNLPQSVIARDGAGNQISSTTFGYDETSVATTSALPNHTSASNFRGNQTSSHNWINTTGGTYDTTFTYDDAGTVLSMTTPNGKTSFGHDASDTYVTNTVLPTPSSGVALQNSATYDASTGVITSSTDENGVQTVYQSFDSLNRAMEVDVRDAAGTAAGRRTFKYTPTQTSQFVFQNPTTSSDTETQFDAYGRPSRVATSNGQASNPWYQNDVCYNANGDVNFRSYRYQGNGFGPAKVCSGAGDAFLYDGLSRTSSITHADQTAVRFAYRGKATQSTDESGVSRITQSDGFGRVTIACELSSNTTMPNSGGPESCGTDLSGSGFVTRYSYNMASHMNAVAQGVQTRMFQFDTLGRTISVSEPERGFTGYSYAYNATGLVMTRQRPQANQTNPNVLTTTTYQYDSLGRLTHKSYSNGEGQVFFVYDISSATFTPPGVTPLSNTKGRLAVTCKNSPALGACAGMDALGYDASGNVILKWSSTPNSITSGSPVRKQNFSYNWVGGLLSADDGAGKTTSYGYTVANEVNFMGSSPSDATHPATLITNVQNGPNGPLSWQYGNGLSHAVQYDLLGRQVGWFDCAGSSQINCTGGTLKNGYFHAVQGQRVTEACSGPCANYGYDDFNRVSSRTETGGTQNMYTYTYDRYGNRWQQNALTGGLTSSLSFDISTNHITTPGYSYDAAGNLTSDPSGTYSYDAEGNLVGASGSSGNIINTYDAFNRQVRTDFTTFGNSTENVFTPNGQIASLWFGMSNNNSPIMGKAYWGSTPIESYIVSKNMAYFQFRDGLGSDALIADAQGNVLGQRTYLPYGDGLTAVSGARDNSFDGFTGLWDGSTASTNHALFREYNNLQGRWNSPDPYDGSYDFTNPQSFNRYAYVGNNPLAFTDPSGLIVCPGGTTADICGGVTECPSCSGSVISAASGISAGIDIIGIGLDVANFFGFFGKPAPPKYVGPRPSTAPNNGINKENGTYTLHVNVSTTALPAAVPFCTTFPTVCAGAATAVTDILAPFAVFAPLVMLQGDNSRKPDAASCRQIVQNAKNTCTNRFPFAGAGGNQSGAWRACVRQIVEPTGCDF</sequence>
<dbReference type="KEGG" id="tsa:AciPR4_1912"/>
<dbReference type="PANTHER" id="PTHR32305:SF15">
    <property type="entry name" value="PROTEIN RHSA-RELATED"/>
    <property type="match status" value="1"/>
</dbReference>
<evidence type="ECO:0000256" key="1">
    <source>
        <dbReference type="ARBA" id="ARBA00022737"/>
    </source>
</evidence>
<dbReference type="RefSeq" id="WP_013568450.1">
    <property type="nucleotide sequence ID" value="NC_014963.1"/>
</dbReference>
<evidence type="ECO:0000313" key="5">
    <source>
        <dbReference type="Proteomes" id="UP000006844"/>
    </source>
</evidence>
<dbReference type="NCBIfam" id="TIGR03696">
    <property type="entry name" value="Rhs_assc_core"/>
    <property type="match status" value="1"/>
</dbReference>
<dbReference type="Proteomes" id="UP000006844">
    <property type="component" value="Chromosome"/>
</dbReference>
<dbReference type="STRING" id="401053.AciPR4_1912"/>
<dbReference type="eggNOG" id="COG3209">
    <property type="taxonomic scope" value="Bacteria"/>
</dbReference>
<feature type="chain" id="PRO_5003233107" evidence="2">
    <location>
        <begin position="23"/>
        <end position="1587"/>
    </location>
</feature>
<evidence type="ECO:0000313" key="4">
    <source>
        <dbReference type="EMBL" id="ADV82717.1"/>
    </source>
</evidence>